<dbReference type="EMBL" id="QRUN01000024">
    <property type="protein sequence ID" value="RGR66289.1"/>
    <property type="molecule type" value="Genomic_DNA"/>
</dbReference>
<dbReference type="InterPro" id="IPR036866">
    <property type="entry name" value="RibonucZ/Hydroxyglut_hydro"/>
</dbReference>
<dbReference type="Proteomes" id="UP000049828">
    <property type="component" value="Unassembled WGS sequence"/>
</dbReference>
<protein>
    <submittedName>
        <fullName evidence="3">MBL fold metallo-hydrolase</fullName>
    </submittedName>
</protein>
<dbReference type="PANTHER" id="PTHR42951">
    <property type="entry name" value="METALLO-BETA-LACTAMASE DOMAIN-CONTAINING"/>
    <property type="match status" value="1"/>
</dbReference>
<dbReference type="SUPFAM" id="SSF56281">
    <property type="entry name" value="Metallo-hydrolase/oxidoreductase"/>
    <property type="match status" value="1"/>
</dbReference>
<keyword evidence="4" id="KW-1185">Reference proteome</keyword>
<gene>
    <name evidence="3" type="ORF">DWY29_13375</name>
    <name evidence="2" type="ORF">RIL183_24531</name>
</gene>
<dbReference type="EMBL" id="CVRS01000076">
    <property type="protein sequence ID" value="CRL39282.1"/>
    <property type="molecule type" value="Genomic_DNA"/>
</dbReference>
<evidence type="ECO:0000313" key="4">
    <source>
        <dbReference type="Proteomes" id="UP000049828"/>
    </source>
</evidence>
<organism evidence="2 4">
    <name type="scientific">Roseburia inulinivorans</name>
    <dbReference type="NCBI Taxonomy" id="360807"/>
    <lineage>
        <taxon>Bacteria</taxon>
        <taxon>Bacillati</taxon>
        <taxon>Bacillota</taxon>
        <taxon>Clostridia</taxon>
        <taxon>Lachnospirales</taxon>
        <taxon>Lachnospiraceae</taxon>
        <taxon>Roseburia</taxon>
    </lineage>
</organism>
<dbReference type="RefSeq" id="WP_021923138.1">
    <property type="nucleotide sequence ID" value="NZ_CVRS01000076.1"/>
</dbReference>
<dbReference type="OrthoDB" id="9761531at2"/>
<evidence type="ECO:0000313" key="5">
    <source>
        <dbReference type="Proteomes" id="UP000285820"/>
    </source>
</evidence>
<accession>A0A0M6WQL3</accession>
<dbReference type="SMART" id="SM00849">
    <property type="entry name" value="Lactamase_B"/>
    <property type="match status" value="1"/>
</dbReference>
<dbReference type="Gene3D" id="3.60.15.10">
    <property type="entry name" value="Ribonuclease Z/Hydroxyacylglutathione hydrolase-like"/>
    <property type="match status" value="1"/>
</dbReference>
<reference evidence="4" key="1">
    <citation type="submission" date="2015-05" db="EMBL/GenBank/DDBJ databases">
        <authorList>
            <consortium name="Pathogen Informatics"/>
        </authorList>
    </citation>
    <scope>NUCLEOTIDE SEQUENCE [LARGE SCALE GENOMIC DNA]</scope>
    <source>
        <strain evidence="4">L1-83</strain>
    </source>
</reference>
<dbReference type="InterPro" id="IPR001279">
    <property type="entry name" value="Metallo-B-lactamas"/>
</dbReference>
<dbReference type="AlphaFoldDB" id="A0A0M6WQL3"/>
<evidence type="ECO:0000313" key="3">
    <source>
        <dbReference type="EMBL" id="RGR66289.1"/>
    </source>
</evidence>
<dbReference type="Pfam" id="PF00753">
    <property type="entry name" value="Lactamase_B"/>
    <property type="match status" value="1"/>
</dbReference>
<evidence type="ECO:0000313" key="2">
    <source>
        <dbReference type="EMBL" id="CRL39282.1"/>
    </source>
</evidence>
<reference evidence="2" key="2">
    <citation type="submission" date="2015-05" db="EMBL/GenBank/DDBJ databases">
        <authorList>
            <person name="Wang D.B."/>
            <person name="Wang M."/>
        </authorList>
    </citation>
    <scope>NUCLEOTIDE SEQUENCE [LARGE SCALE GENOMIC DNA]</scope>
    <source>
        <strain evidence="2">L1-83</strain>
    </source>
</reference>
<dbReference type="Proteomes" id="UP000285820">
    <property type="component" value="Unassembled WGS sequence"/>
</dbReference>
<feature type="domain" description="Metallo-beta-lactamase" evidence="1">
    <location>
        <begin position="23"/>
        <end position="198"/>
    </location>
</feature>
<reference evidence="3 5" key="3">
    <citation type="submission" date="2018-08" db="EMBL/GenBank/DDBJ databases">
        <title>A genome reference for cultivated species of the human gut microbiota.</title>
        <authorList>
            <person name="Zou Y."/>
            <person name="Xue W."/>
            <person name="Luo G."/>
        </authorList>
    </citation>
    <scope>NUCLEOTIDE SEQUENCE [LARGE SCALE GENOMIC DNA]</scope>
    <source>
        <strain evidence="3 5">AF24-4</strain>
    </source>
</reference>
<proteinExistence type="predicted"/>
<sequence length="247" mass="28209">MNYHIEKLNEQTWLIEEYSNTASAYMYLLTGKERALLIDTGFGTIPLKSICEELTVLPVTVALTHGHVDHIGGTGAFEEVWLAKEDKELYEAHSREDVRHIFTQDELFPVKENCSYFESEMVFEIGDRPVRVVRTPGHSVGSVCFLDEKNRWMFTGDTCCKAHVLLQMEFAAPMQTYKKSLEKLIAMESLYDITWPGHHIKPVEKQVIHDFLTAVEGITGGTMEGAWTELPMGKARLLEYKEIGIEY</sequence>
<dbReference type="GO" id="GO:0016787">
    <property type="term" value="F:hydrolase activity"/>
    <property type="evidence" value="ECO:0007669"/>
    <property type="project" value="UniProtKB-KW"/>
</dbReference>
<evidence type="ECO:0000259" key="1">
    <source>
        <dbReference type="SMART" id="SM00849"/>
    </source>
</evidence>
<dbReference type="STRING" id="360807.ERS852392_03376"/>
<keyword evidence="3" id="KW-0378">Hydrolase</keyword>
<name>A0A0M6WQL3_9FIRM</name>
<dbReference type="InterPro" id="IPR050855">
    <property type="entry name" value="NDM-1-like"/>
</dbReference>